<feature type="repeat" description="ANK" evidence="3">
    <location>
        <begin position="1253"/>
        <end position="1285"/>
    </location>
</feature>
<proteinExistence type="predicted"/>
<dbReference type="SUPFAM" id="SSF48403">
    <property type="entry name" value="Ankyrin repeat"/>
    <property type="match status" value="2"/>
</dbReference>
<keyword evidence="8" id="KW-1185">Reference proteome</keyword>
<dbReference type="PROSITE" id="PS50297">
    <property type="entry name" value="ANK_REP_REGION"/>
    <property type="match status" value="6"/>
</dbReference>
<dbReference type="InterPro" id="IPR056884">
    <property type="entry name" value="NPHP3-like_N"/>
</dbReference>
<evidence type="ECO:0000256" key="4">
    <source>
        <dbReference type="SAM" id="MobiDB-lite"/>
    </source>
</evidence>
<name>A0AAJ0HND9_9PEZI</name>
<feature type="repeat" description="ANK" evidence="3">
    <location>
        <begin position="1009"/>
        <end position="1039"/>
    </location>
</feature>
<reference evidence="7" key="2">
    <citation type="submission" date="2023-06" db="EMBL/GenBank/DDBJ databases">
        <authorList>
            <consortium name="Lawrence Berkeley National Laboratory"/>
            <person name="Haridas S."/>
            <person name="Hensen N."/>
            <person name="Bonometti L."/>
            <person name="Westerberg I."/>
            <person name="Brannstrom I.O."/>
            <person name="Guillou S."/>
            <person name="Cros-Aarteil S."/>
            <person name="Calhoun S."/>
            <person name="Kuo A."/>
            <person name="Mondo S."/>
            <person name="Pangilinan J."/>
            <person name="Riley R."/>
            <person name="Labutti K."/>
            <person name="Andreopoulos B."/>
            <person name="Lipzen A."/>
            <person name="Chen C."/>
            <person name="Yanf M."/>
            <person name="Daum C."/>
            <person name="Ng V."/>
            <person name="Clum A."/>
            <person name="Steindorff A."/>
            <person name="Ohm R."/>
            <person name="Martin F."/>
            <person name="Silar P."/>
            <person name="Natvig D."/>
            <person name="Lalanne C."/>
            <person name="Gautier V."/>
            <person name="Ament-Velasquez S.L."/>
            <person name="Kruys A."/>
            <person name="Hutchinson M.I."/>
            <person name="Powell A.J."/>
            <person name="Barry K."/>
            <person name="Miller A.N."/>
            <person name="Grigoriev I.V."/>
            <person name="Debuchy R."/>
            <person name="Gladieux P."/>
            <person name="Thoren M.H."/>
            <person name="Johannesson H."/>
        </authorList>
    </citation>
    <scope>NUCLEOTIDE SEQUENCE</scope>
    <source>
        <strain evidence="7">CBS 955.72</strain>
    </source>
</reference>
<dbReference type="Pfam" id="PF12796">
    <property type="entry name" value="Ank_2"/>
    <property type="match status" value="4"/>
</dbReference>
<reference evidence="7" key="1">
    <citation type="journal article" date="2023" name="Mol. Phylogenet. Evol.">
        <title>Genome-scale phylogeny and comparative genomics of the fungal order Sordariales.</title>
        <authorList>
            <person name="Hensen N."/>
            <person name="Bonometti L."/>
            <person name="Westerberg I."/>
            <person name="Brannstrom I.O."/>
            <person name="Guillou S."/>
            <person name="Cros-Aarteil S."/>
            <person name="Calhoun S."/>
            <person name="Haridas S."/>
            <person name="Kuo A."/>
            <person name="Mondo S."/>
            <person name="Pangilinan J."/>
            <person name="Riley R."/>
            <person name="LaButti K."/>
            <person name="Andreopoulos B."/>
            <person name="Lipzen A."/>
            <person name="Chen C."/>
            <person name="Yan M."/>
            <person name="Daum C."/>
            <person name="Ng V."/>
            <person name="Clum A."/>
            <person name="Steindorff A."/>
            <person name="Ohm R.A."/>
            <person name="Martin F."/>
            <person name="Silar P."/>
            <person name="Natvig D.O."/>
            <person name="Lalanne C."/>
            <person name="Gautier V."/>
            <person name="Ament-Velasquez S.L."/>
            <person name="Kruys A."/>
            <person name="Hutchinson M.I."/>
            <person name="Powell A.J."/>
            <person name="Barry K."/>
            <person name="Miller A.N."/>
            <person name="Grigoriev I.V."/>
            <person name="Debuchy R."/>
            <person name="Gladieux P."/>
            <person name="Hiltunen Thoren M."/>
            <person name="Johannesson H."/>
        </authorList>
    </citation>
    <scope>NUCLEOTIDE SEQUENCE</scope>
    <source>
        <strain evidence="7">CBS 955.72</strain>
    </source>
</reference>
<feature type="repeat" description="ANK" evidence="3">
    <location>
        <begin position="942"/>
        <end position="974"/>
    </location>
</feature>
<feature type="repeat" description="ANK" evidence="3">
    <location>
        <begin position="1110"/>
        <end position="1136"/>
    </location>
</feature>
<dbReference type="Proteomes" id="UP001275084">
    <property type="component" value="Unassembled WGS sequence"/>
</dbReference>
<dbReference type="Pfam" id="PF24883">
    <property type="entry name" value="NPHP3_N"/>
    <property type="match status" value="1"/>
</dbReference>
<evidence type="ECO:0000256" key="2">
    <source>
        <dbReference type="ARBA" id="ARBA00023043"/>
    </source>
</evidence>
<dbReference type="InterPro" id="IPR002110">
    <property type="entry name" value="Ankyrin_rpt"/>
</dbReference>
<feature type="domain" description="DUF7708" evidence="5">
    <location>
        <begin position="75"/>
        <end position="218"/>
    </location>
</feature>
<evidence type="ECO:0000313" key="7">
    <source>
        <dbReference type="EMBL" id="KAK3357803.1"/>
    </source>
</evidence>
<feature type="compositionally biased region" description="Acidic residues" evidence="4">
    <location>
        <begin position="790"/>
        <end position="802"/>
    </location>
</feature>
<comment type="caution">
    <text evidence="7">The sequence shown here is derived from an EMBL/GenBank/DDBJ whole genome shotgun (WGS) entry which is preliminary data.</text>
</comment>
<feature type="repeat" description="ANK" evidence="3">
    <location>
        <begin position="908"/>
        <end position="940"/>
    </location>
</feature>
<dbReference type="InterPro" id="IPR027417">
    <property type="entry name" value="P-loop_NTPase"/>
</dbReference>
<evidence type="ECO:0000259" key="5">
    <source>
        <dbReference type="Pfam" id="PF24809"/>
    </source>
</evidence>
<dbReference type="PANTHER" id="PTHR24171:SF9">
    <property type="entry name" value="ANKYRIN REPEAT DOMAIN-CONTAINING PROTEIN 39"/>
    <property type="match status" value="1"/>
</dbReference>
<gene>
    <name evidence="7" type="ORF">B0T25DRAFT_540224</name>
</gene>
<dbReference type="SMART" id="SM00248">
    <property type="entry name" value="ANK"/>
    <property type="match status" value="14"/>
</dbReference>
<dbReference type="Gene3D" id="3.40.50.300">
    <property type="entry name" value="P-loop containing nucleotide triphosphate hydrolases"/>
    <property type="match status" value="1"/>
</dbReference>
<organism evidence="7 8">
    <name type="scientific">Lasiosphaeria hispida</name>
    <dbReference type="NCBI Taxonomy" id="260671"/>
    <lineage>
        <taxon>Eukaryota</taxon>
        <taxon>Fungi</taxon>
        <taxon>Dikarya</taxon>
        <taxon>Ascomycota</taxon>
        <taxon>Pezizomycotina</taxon>
        <taxon>Sordariomycetes</taxon>
        <taxon>Sordariomycetidae</taxon>
        <taxon>Sordariales</taxon>
        <taxon>Lasiosphaeriaceae</taxon>
        <taxon>Lasiosphaeria</taxon>
    </lineage>
</organism>
<dbReference type="PROSITE" id="PS50088">
    <property type="entry name" value="ANK_REPEAT"/>
    <property type="match status" value="8"/>
</dbReference>
<evidence type="ECO:0000256" key="3">
    <source>
        <dbReference type="PROSITE-ProRule" id="PRU00023"/>
    </source>
</evidence>
<feature type="region of interest" description="Disordered" evidence="4">
    <location>
        <begin position="779"/>
        <end position="808"/>
    </location>
</feature>
<evidence type="ECO:0000259" key="6">
    <source>
        <dbReference type="Pfam" id="PF24883"/>
    </source>
</evidence>
<dbReference type="PRINTS" id="PR01415">
    <property type="entry name" value="ANKYRIN"/>
</dbReference>
<feature type="repeat" description="ANK" evidence="3">
    <location>
        <begin position="1077"/>
        <end position="1109"/>
    </location>
</feature>
<keyword evidence="1" id="KW-0677">Repeat</keyword>
<dbReference type="PANTHER" id="PTHR24171">
    <property type="entry name" value="ANKYRIN REPEAT DOMAIN-CONTAINING PROTEIN 39-RELATED"/>
    <property type="match status" value="1"/>
</dbReference>
<dbReference type="Pfam" id="PF24809">
    <property type="entry name" value="DUF7708"/>
    <property type="match status" value="1"/>
</dbReference>
<evidence type="ECO:0000256" key="1">
    <source>
        <dbReference type="ARBA" id="ARBA00022737"/>
    </source>
</evidence>
<dbReference type="InterPro" id="IPR036770">
    <property type="entry name" value="Ankyrin_rpt-contain_sf"/>
</dbReference>
<feature type="domain" description="Nephrocystin 3-like N-terminal" evidence="6">
    <location>
        <begin position="277"/>
        <end position="448"/>
    </location>
</feature>
<protein>
    <submittedName>
        <fullName evidence="7">Ankyrin repeat and SOCS box protein 7</fullName>
    </submittedName>
</protein>
<dbReference type="SUPFAM" id="SSF52540">
    <property type="entry name" value="P-loop containing nucleoside triphosphate hydrolases"/>
    <property type="match status" value="1"/>
</dbReference>
<dbReference type="InterPro" id="IPR056125">
    <property type="entry name" value="DUF7708"/>
</dbReference>
<dbReference type="Gene3D" id="1.25.40.20">
    <property type="entry name" value="Ankyrin repeat-containing domain"/>
    <property type="match status" value="2"/>
</dbReference>
<evidence type="ECO:0000313" key="8">
    <source>
        <dbReference type="Proteomes" id="UP001275084"/>
    </source>
</evidence>
<dbReference type="EMBL" id="JAUIQD010000003">
    <property type="protein sequence ID" value="KAK3357803.1"/>
    <property type="molecule type" value="Genomic_DNA"/>
</dbReference>
<sequence length="1449" mass="159128">MEASLRHGKSPSLWEAAFDALSAEDKKDLEFARADVRLQPSEIMQVVEQKKQDCVDKQWVLYTNKAGEKVPVRDVLAKVIDWIDKFKEVGDMAVQFDPGHATIPWAVVKMLLQAAVNDNQTFGTMAESLERISSIVVRYTDLETRVLIRTSALTSQLSTALVRLYGSALGFLAHACRYYGQSTLKRTLKSIGKTAKMMVEEPLLRIEKDEDAVYKLVSLVQSEVSGVKLDDILKSIKQSVESFHASYEERCKRLSAWINGVDTKNTYETALQYRHDGTCKWILGLDRFRVWESGESGDPRLLWIHGPAGFGKTFISAWVIHHLEQGKKAPLSYFFCVADNQLTRDPYAILRSWLAQILEQDPSVVPAMDSVYKARNKEQTLTHLGLWELFVAVGSAVEGCTFVVDGFDECTDIDTGARYHRDDPRNHFLRDLVSNLAKTKSRVLVVSRDVPDIREYLGEDTPAGGGSNVGRLEYCITAKDTTADVESFSEYMVNTKLPKKKAELRQKIAAQAAQRSEGMFLWIKLLEQEISPGQNAKQLVKAVTEMPSGISEAYSRELEKIARLPPDEKEKAVMILRWTLFAVRPLQVKQLAEALVVSGEKLDEYPEDDLPDCWCDGFVDEDYIKEMILGRCGSLLQLRSTSSEQRLAEHTVHFVHFSVKEYLSKFSQSTATANQWAADLGLGDPAVEEASLSNICLRYLTLNTFEDIPPDTHVYPFLSYAAWAWYFHSFRDKPTPSQDIMHRTQRAFDPTTSSWRVWTPLMEAKLADSDADDWSFGELSASEVGNRSDDDGDDDDDDDDDEKPPTTWKVQNPIYYASLLGLTDVVRWLEDQGLDCSCAGGRFGFPLQAAVVSGQEDLVRHLLNRNVDVSQTGGQYGAAVVAAAAQGNPSTVQMLLAAGADPKAADGGGLTALHYAAKRGDLKTARCLVEHGADVNAAAATSQLTPMGLACLLGHTHVVSFLIDLGADLEDVSSGAAAAMQIAIRNCDTEMVSVLLSKGVVSPNAPFSDGRKPLHYAVGQPAIVKLLLAHGADPNVAQDHDWAPLQVAAALGDIESVEALVDSGANVDGGPSVDQQGMASPLQVAVGSNNLEAAKALYKRGADLGRKTQGGLTALLVAVAGGCLEAVEWLLEEGASSRGVCEHTQQTAFDLAAGKSKPEIAELLVERGCFRMARDDSKGDERVNAPIGERAGDGLVMLAYRGDLEEVEVVLSGQTLSRQVLGEAMHTAAARGHVRIVDLILRHGAKVGLQDINGRTALHHAARHLHNEVADLLVEHGASTEVEDMNGSTPIDLAVVHGRDAAGLIQKHMDNFTLTINRRPSLMTAVTPNHATNLTVMGARKAISGRWEGHYECLAWEAGRRDAFSLEIPSEASRGSRPSTFSMVGEDVVGPFEFHGFVDPIGTVWFVKLYQHHGWLYRGQVDAEKGVLKGTWGSNRKLWFGTFELRRKG</sequence>
<feature type="repeat" description="ANK" evidence="3">
    <location>
        <begin position="1040"/>
        <end position="1072"/>
    </location>
</feature>
<feature type="repeat" description="ANK" evidence="3">
    <location>
        <begin position="1224"/>
        <end position="1252"/>
    </location>
</feature>
<keyword evidence="2 3" id="KW-0040">ANK repeat</keyword>
<accession>A0AAJ0HND9</accession>